<sequence length="319" mass="34160">MRVVVVQGKTTLSVEYEATSGTGAVMAIKNAIEKALGIAVEHQKLLYRGKELKSGVEVELHQDAKLMLLLTAAYHKTQKNNPSAKATITTTAADATAADVRSDSSIKAASEAAPTTVLTSVDVEALEDTQVLVEVARGKAKYQFVCEATDTVGSVKMRLSGVTGMASAAIRLLMQGKTPTDESTLGAMAKARVVKAMMLLQEKQHVLMEHEEELRGLLNELAQLQVRQQKLQKQVSKNVLAREEASAQLALLADRVGCLQSNLEHIQDQIRQIVAKRSTVGEGGGVSANPTLVAIENALSTCRALSEATAAMMQHAKVY</sequence>
<evidence type="ECO:0000256" key="1">
    <source>
        <dbReference type="SAM" id="Coils"/>
    </source>
</evidence>
<dbReference type="EMBL" id="DAKRPA010000098">
    <property type="protein sequence ID" value="DAZ98737.1"/>
    <property type="molecule type" value="Genomic_DNA"/>
</dbReference>
<dbReference type="InterPro" id="IPR029071">
    <property type="entry name" value="Ubiquitin-like_domsf"/>
</dbReference>
<feature type="domain" description="Ubiquitin-like" evidence="2">
    <location>
        <begin position="24"/>
        <end position="54"/>
    </location>
</feature>
<protein>
    <recommendedName>
        <fullName evidence="2">Ubiquitin-like domain-containing protein</fullName>
    </recommendedName>
</protein>
<dbReference type="CDD" id="cd17039">
    <property type="entry name" value="Ubl_ubiquitin_like"/>
    <property type="match status" value="1"/>
</dbReference>
<dbReference type="Pfam" id="PF00240">
    <property type="entry name" value="ubiquitin"/>
    <property type="match status" value="1"/>
</dbReference>
<dbReference type="PROSITE" id="PS50053">
    <property type="entry name" value="UBIQUITIN_2"/>
    <property type="match status" value="2"/>
</dbReference>
<gene>
    <name evidence="3" type="ORF">N0F65_003793</name>
</gene>
<feature type="coiled-coil region" evidence="1">
    <location>
        <begin position="200"/>
        <end position="234"/>
    </location>
</feature>
<evidence type="ECO:0000313" key="4">
    <source>
        <dbReference type="Proteomes" id="UP001146120"/>
    </source>
</evidence>
<accession>A0AAV2YUL9</accession>
<feature type="domain" description="Ubiquitin-like" evidence="2">
    <location>
        <begin position="129"/>
        <end position="186"/>
    </location>
</feature>
<organism evidence="3 4">
    <name type="scientific">Lagenidium giganteum</name>
    <dbReference type="NCBI Taxonomy" id="4803"/>
    <lineage>
        <taxon>Eukaryota</taxon>
        <taxon>Sar</taxon>
        <taxon>Stramenopiles</taxon>
        <taxon>Oomycota</taxon>
        <taxon>Peronosporomycetes</taxon>
        <taxon>Pythiales</taxon>
        <taxon>Pythiaceae</taxon>
    </lineage>
</organism>
<proteinExistence type="predicted"/>
<reference evidence="3" key="1">
    <citation type="submission" date="2022-11" db="EMBL/GenBank/DDBJ databases">
        <authorList>
            <person name="Morgan W.R."/>
            <person name="Tartar A."/>
        </authorList>
    </citation>
    <scope>NUCLEOTIDE SEQUENCE</scope>
    <source>
        <strain evidence="3">ARSEF 373</strain>
    </source>
</reference>
<evidence type="ECO:0000259" key="2">
    <source>
        <dbReference type="PROSITE" id="PS50053"/>
    </source>
</evidence>
<dbReference type="SMART" id="SM00213">
    <property type="entry name" value="UBQ"/>
    <property type="match status" value="2"/>
</dbReference>
<dbReference type="InterPro" id="IPR000626">
    <property type="entry name" value="Ubiquitin-like_dom"/>
</dbReference>
<dbReference type="Gene3D" id="3.10.20.90">
    <property type="entry name" value="Phosphatidylinositol 3-kinase Catalytic Subunit, Chain A, domain 1"/>
    <property type="match status" value="2"/>
</dbReference>
<dbReference type="SUPFAM" id="SSF54236">
    <property type="entry name" value="Ubiquitin-like"/>
    <property type="match status" value="2"/>
</dbReference>
<comment type="caution">
    <text evidence="3">The sequence shown here is derived from an EMBL/GenBank/DDBJ whole genome shotgun (WGS) entry which is preliminary data.</text>
</comment>
<keyword evidence="1" id="KW-0175">Coiled coil</keyword>
<name>A0AAV2YUL9_9STRA</name>
<dbReference type="Proteomes" id="UP001146120">
    <property type="component" value="Unassembled WGS sequence"/>
</dbReference>
<keyword evidence="4" id="KW-1185">Reference proteome</keyword>
<evidence type="ECO:0000313" key="3">
    <source>
        <dbReference type="EMBL" id="DAZ98737.1"/>
    </source>
</evidence>
<reference evidence="3" key="2">
    <citation type="journal article" date="2023" name="Microbiol Resour">
        <title>Decontamination and Annotation of the Draft Genome Sequence of the Oomycete Lagenidium giganteum ARSEF 373.</title>
        <authorList>
            <person name="Morgan W.R."/>
            <person name="Tartar A."/>
        </authorList>
    </citation>
    <scope>NUCLEOTIDE SEQUENCE</scope>
    <source>
        <strain evidence="3">ARSEF 373</strain>
    </source>
</reference>
<dbReference type="AlphaFoldDB" id="A0AAV2YUL9"/>